<accession>A0A510DVA1</accession>
<feature type="domain" description="ABC transporter" evidence="8">
    <location>
        <begin position="3"/>
        <end position="204"/>
    </location>
</feature>
<evidence type="ECO:0000256" key="4">
    <source>
        <dbReference type="ARBA" id="ARBA00022741"/>
    </source>
</evidence>
<dbReference type="GO" id="GO:0043190">
    <property type="term" value="C:ATP-binding cassette (ABC) transporter complex"/>
    <property type="evidence" value="ECO:0007669"/>
    <property type="project" value="TreeGrafter"/>
</dbReference>
<dbReference type="OrthoDB" id="35850at2157"/>
<dbReference type="EMBL" id="AP018930">
    <property type="protein sequence ID" value="BBG26725.1"/>
    <property type="molecule type" value="Genomic_DNA"/>
</dbReference>
<dbReference type="PROSITE" id="PS50893">
    <property type="entry name" value="ABC_TRANSPORTER_2"/>
    <property type="match status" value="1"/>
</dbReference>
<comment type="subcellular location">
    <subcellularLocation>
        <location evidence="1">Cell membrane</location>
        <topology evidence="1">Peripheral membrane protein</topology>
    </subcellularLocation>
</comment>
<dbReference type="PANTHER" id="PTHR43553">
    <property type="entry name" value="HEAVY METAL TRANSPORTER"/>
    <property type="match status" value="1"/>
</dbReference>
<organism evidence="9 11">
    <name type="scientific">Sulfuracidifex tepidarius</name>
    <dbReference type="NCBI Taxonomy" id="1294262"/>
    <lineage>
        <taxon>Archaea</taxon>
        <taxon>Thermoproteota</taxon>
        <taxon>Thermoprotei</taxon>
        <taxon>Sulfolobales</taxon>
        <taxon>Sulfolobaceae</taxon>
        <taxon>Sulfuracidifex</taxon>
    </lineage>
</organism>
<protein>
    <submittedName>
        <fullName evidence="9">Trehalose/maltose import ATP-binding protein MalK</fullName>
    </submittedName>
</protein>
<dbReference type="SUPFAM" id="SSF52540">
    <property type="entry name" value="P-loop containing nucleoside triphosphate hydrolases"/>
    <property type="match status" value="2"/>
</dbReference>
<evidence type="ECO:0000313" key="11">
    <source>
        <dbReference type="Proteomes" id="UP000322983"/>
    </source>
</evidence>
<dbReference type="InterPro" id="IPR003439">
    <property type="entry name" value="ABC_transporter-like_ATP-bd"/>
</dbReference>
<keyword evidence="5 9" id="KW-0067">ATP-binding</keyword>
<keyword evidence="7" id="KW-0472">Membrane</keyword>
<evidence type="ECO:0000256" key="1">
    <source>
        <dbReference type="ARBA" id="ARBA00004202"/>
    </source>
</evidence>
<evidence type="ECO:0000256" key="2">
    <source>
        <dbReference type="ARBA" id="ARBA00022448"/>
    </source>
</evidence>
<evidence type="ECO:0000313" key="9">
    <source>
        <dbReference type="EMBL" id="BBG23970.1"/>
    </source>
</evidence>
<dbReference type="GO" id="GO:0005524">
    <property type="term" value="F:ATP binding"/>
    <property type="evidence" value="ECO:0007669"/>
    <property type="project" value="UniProtKB-KW"/>
</dbReference>
<evidence type="ECO:0000256" key="6">
    <source>
        <dbReference type="ARBA" id="ARBA00022967"/>
    </source>
</evidence>
<dbReference type="GeneID" id="41717588"/>
<evidence type="ECO:0000256" key="3">
    <source>
        <dbReference type="ARBA" id="ARBA00022475"/>
    </source>
</evidence>
<keyword evidence="2" id="KW-0813">Transport</keyword>
<dbReference type="InterPro" id="IPR050095">
    <property type="entry name" value="ECF_ABC_transporter_ATP-bd"/>
</dbReference>
<keyword evidence="4" id="KW-0547">Nucleotide-binding</keyword>
<evidence type="ECO:0000256" key="5">
    <source>
        <dbReference type="ARBA" id="ARBA00022840"/>
    </source>
</evidence>
<dbReference type="GO" id="GO:0042626">
    <property type="term" value="F:ATPase-coupled transmembrane transporter activity"/>
    <property type="evidence" value="ECO:0007669"/>
    <property type="project" value="TreeGrafter"/>
</dbReference>
<keyword evidence="3" id="KW-1003">Cell membrane</keyword>
<keyword evidence="6" id="KW-1278">Translocase</keyword>
<gene>
    <name evidence="9" type="ORF">IC006_1270</name>
    <name evidence="10" type="ORF">IC007_1245</name>
</gene>
<dbReference type="Proteomes" id="UP000322983">
    <property type="component" value="Chromosome"/>
</dbReference>
<sequence>MLVVEPSFLKGRIELQKDEVVGLFGRNGAGKTTVMMTALCLMEGKVNLNGEDFCAKPDYTRIGYVSQNPNSQVLGETCEDEIEILSNFVDSDREIARKLMGDFFSVPFKRLSDGYKKRFVLSSALSTHPEYLLIDEPFANLDEEGISTLVKVIPRGTLLSEHRVKQTLSLIDRSYLIKDGNLVEKDKGAFLENNFLRREGLRGFEIDPLETKPSQEVLTQFRVKGSNEFLHKGESLCIKGKNGSGKTTTLKGLIGKKDVYVIFQNPDLQFFNQTVREEMKDPEVMKRLGLWKEADRSPYSLSHGEKMKVLIGSAISSKSRVIALDEPASGLDGFSLLEFRSILQGVLEEGRGVIITTNDDDIIPLCNRVIQL</sequence>
<name>A0A510DVA1_9CREN</name>
<dbReference type="RefSeq" id="WP_149528476.1">
    <property type="nucleotide sequence ID" value="NZ_AP018929.1"/>
</dbReference>
<reference evidence="12" key="1">
    <citation type="submission" date="2018-09" db="EMBL/GenBank/DDBJ databases">
        <title>Complete Genome Sequencing of Sulfolobus sp. JCM 16834.</title>
        <authorList>
            <person name="Kato S."/>
            <person name="Itoh T."/>
            <person name="Ohkuma M."/>
        </authorList>
    </citation>
    <scope>NUCLEOTIDE SEQUENCE [LARGE SCALE GENOMIC DNA]</scope>
    <source>
        <strain evidence="12">IC-007</strain>
    </source>
</reference>
<dbReference type="InterPro" id="IPR003593">
    <property type="entry name" value="AAA+_ATPase"/>
</dbReference>
<dbReference type="Proteomes" id="UP000325030">
    <property type="component" value="Chromosome"/>
</dbReference>
<reference evidence="9 11" key="2">
    <citation type="journal article" date="2020" name="Int. J. Syst. Evol. Microbiol.">
        <title>Sulfuracidifex tepidarius gen. nov., sp. nov. and transfer of Sulfolobus metallicus Huber and Stetter 1992 to the genus Sulfuracidifex as Sulfuracidifex metallicus comb. nov.</title>
        <authorList>
            <person name="Itoh T."/>
            <person name="Miura T."/>
            <person name="Sakai H.D."/>
            <person name="Kato S."/>
            <person name="Ohkuma M."/>
            <person name="Takashina T."/>
        </authorList>
    </citation>
    <scope>NUCLEOTIDE SEQUENCE [LARGE SCALE GENOMIC DNA]</scope>
    <source>
        <strain evidence="9 11">IC-006</strain>
        <strain evidence="10">IC-007</strain>
    </source>
</reference>
<dbReference type="AlphaFoldDB" id="A0A510DVA1"/>
<keyword evidence="11" id="KW-1185">Reference proteome</keyword>
<dbReference type="EMBL" id="AP018929">
    <property type="protein sequence ID" value="BBG23970.1"/>
    <property type="molecule type" value="Genomic_DNA"/>
</dbReference>
<dbReference type="SMART" id="SM00382">
    <property type="entry name" value="AAA"/>
    <property type="match status" value="2"/>
</dbReference>
<dbReference type="Pfam" id="PF00005">
    <property type="entry name" value="ABC_tran"/>
    <property type="match status" value="2"/>
</dbReference>
<evidence type="ECO:0000313" key="10">
    <source>
        <dbReference type="EMBL" id="BBG26725.1"/>
    </source>
</evidence>
<dbReference type="KEGG" id="step:IC006_1270"/>
<dbReference type="STRING" id="1294262.GCA_001316085_01233"/>
<evidence type="ECO:0000313" key="12">
    <source>
        <dbReference type="Proteomes" id="UP000325030"/>
    </source>
</evidence>
<accession>A0A510E2J2</accession>
<proteinExistence type="predicted"/>
<evidence type="ECO:0000259" key="8">
    <source>
        <dbReference type="PROSITE" id="PS50893"/>
    </source>
</evidence>
<evidence type="ECO:0000256" key="7">
    <source>
        <dbReference type="ARBA" id="ARBA00023136"/>
    </source>
</evidence>
<dbReference type="PANTHER" id="PTHR43553:SF27">
    <property type="entry name" value="ENERGY-COUPLING FACTOR TRANSPORTER ATP-BINDING PROTEIN ECFA2"/>
    <property type="match status" value="1"/>
</dbReference>
<dbReference type="GO" id="GO:0016887">
    <property type="term" value="F:ATP hydrolysis activity"/>
    <property type="evidence" value="ECO:0007669"/>
    <property type="project" value="InterPro"/>
</dbReference>
<dbReference type="Gene3D" id="3.40.50.300">
    <property type="entry name" value="P-loop containing nucleotide triphosphate hydrolases"/>
    <property type="match status" value="2"/>
</dbReference>
<dbReference type="InterPro" id="IPR027417">
    <property type="entry name" value="P-loop_NTPase"/>
</dbReference>